<organism evidence="2 3">
    <name type="scientific">Crenobacter oryzisoli</name>
    <dbReference type="NCBI Taxonomy" id="3056844"/>
    <lineage>
        <taxon>Bacteria</taxon>
        <taxon>Pseudomonadati</taxon>
        <taxon>Pseudomonadota</taxon>
        <taxon>Betaproteobacteria</taxon>
        <taxon>Neisseriales</taxon>
        <taxon>Neisseriaceae</taxon>
        <taxon>Crenobacter</taxon>
    </lineage>
</organism>
<proteinExistence type="inferred from homology"/>
<accession>A0ABT7XKE5</accession>
<dbReference type="EMBL" id="JAUEDK010000006">
    <property type="protein sequence ID" value="MDN0074261.1"/>
    <property type="molecule type" value="Genomic_DNA"/>
</dbReference>
<comment type="caution">
    <text evidence="2">The sequence shown here is derived from an EMBL/GenBank/DDBJ whole genome shotgun (WGS) entry which is preliminary data.</text>
</comment>
<dbReference type="InterPro" id="IPR051683">
    <property type="entry name" value="Enoyl-CoA_Hydratase/Isomerase"/>
</dbReference>
<evidence type="ECO:0000256" key="1">
    <source>
        <dbReference type="ARBA" id="ARBA00005254"/>
    </source>
</evidence>
<dbReference type="PANTHER" id="PTHR42964:SF1">
    <property type="entry name" value="POLYKETIDE BIOSYNTHESIS ENOYL-COA HYDRATASE PKSH-RELATED"/>
    <property type="match status" value="1"/>
</dbReference>
<reference evidence="2" key="1">
    <citation type="submission" date="2023-06" db="EMBL/GenBank/DDBJ databases">
        <authorList>
            <person name="Zhang S."/>
        </authorList>
    </citation>
    <scope>NUCLEOTIDE SEQUENCE</scope>
    <source>
        <strain evidence="2">SG2303</strain>
    </source>
</reference>
<gene>
    <name evidence="2" type="ORF">QU481_05070</name>
</gene>
<dbReference type="Proteomes" id="UP001168540">
    <property type="component" value="Unassembled WGS sequence"/>
</dbReference>
<sequence length="262" mass="28413">MHQTTVLLHVDPRGVATVTLNRAELHNAIDDETASLLTATLETLADDDSVRVVVLTGSGISFSAGHDSDWMRHMASFSEAQLRHHAQQLSRLLRTLDTLPKPTIARIPGSAFGLGAGLVACCDIAIGASEALFSFSDVKLGVIPALSAPYVVRAIGPRAARRYFVSAERFNAGKAKRLGLLHQVVELDELDSAVEHCASHLLINGPNAMRAAKQLIALIDSRELDDDLFEDAIDAIVKVRASEEGREGIHAFLEQRKPNWLD</sequence>
<dbReference type="InterPro" id="IPR014748">
    <property type="entry name" value="Enoyl-CoA_hydra_C"/>
</dbReference>
<dbReference type="CDD" id="cd06558">
    <property type="entry name" value="crotonase-like"/>
    <property type="match status" value="1"/>
</dbReference>
<dbReference type="InterPro" id="IPR001753">
    <property type="entry name" value="Enoyl-CoA_hydra/iso"/>
</dbReference>
<protein>
    <submittedName>
        <fullName evidence="2">Enoyl-CoA hydratase-related protein</fullName>
    </submittedName>
</protein>
<dbReference type="Gene3D" id="1.10.12.10">
    <property type="entry name" value="Lyase 2-enoyl-coa Hydratase, Chain A, domain 2"/>
    <property type="match status" value="1"/>
</dbReference>
<dbReference type="Gene3D" id="3.90.226.10">
    <property type="entry name" value="2-enoyl-CoA Hydratase, Chain A, domain 1"/>
    <property type="match status" value="1"/>
</dbReference>
<evidence type="ECO:0000313" key="2">
    <source>
        <dbReference type="EMBL" id="MDN0074261.1"/>
    </source>
</evidence>
<evidence type="ECO:0000313" key="3">
    <source>
        <dbReference type="Proteomes" id="UP001168540"/>
    </source>
</evidence>
<dbReference type="Pfam" id="PF00378">
    <property type="entry name" value="ECH_1"/>
    <property type="match status" value="1"/>
</dbReference>
<dbReference type="RefSeq" id="WP_289828819.1">
    <property type="nucleotide sequence ID" value="NZ_JAUEDK010000006.1"/>
</dbReference>
<dbReference type="InterPro" id="IPR029045">
    <property type="entry name" value="ClpP/crotonase-like_dom_sf"/>
</dbReference>
<name>A0ABT7XKE5_9NEIS</name>
<dbReference type="PANTHER" id="PTHR42964">
    <property type="entry name" value="ENOYL-COA HYDRATASE"/>
    <property type="match status" value="1"/>
</dbReference>
<dbReference type="SUPFAM" id="SSF52096">
    <property type="entry name" value="ClpP/crotonase"/>
    <property type="match status" value="1"/>
</dbReference>
<comment type="similarity">
    <text evidence="1">Belongs to the enoyl-CoA hydratase/isomerase family.</text>
</comment>
<keyword evidence="3" id="KW-1185">Reference proteome</keyword>